<dbReference type="EMBL" id="AGZI01000075">
    <property type="protein sequence ID" value="EKU79491.1"/>
    <property type="molecule type" value="Genomic_DNA"/>
</dbReference>
<reference evidence="2 3" key="1">
    <citation type="submission" date="2012-09" db="EMBL/GenBank/DDBJ databases">
        <title>The Genome Sequence of Massilia timonae CCUG 45783.</title>
        <authorList>
            <consortium name="The Broad Institute Genome Sequencing Platform"/>
            <person name="Earl A."/>
            <person name="Ward D."/>
            <person name="Feldgarden M."/>
            <person name="Gevers D."/>
            <person name="Huys G."/>
            <person name="Walker B."/>
            <person name="Young S.K."/>
            <person name="Zeng Q."/>
            <person name="Gargeya S."/>
            <person name="Fitzgerald M."/>
            <person name="Haas B."/>
            <person name="Abouelleil A."/>
            <person name="Alvarado L."/>
            <person name="Arachchi H.M."/>
            <person name="Berlin A.M."/>
            <person name="Chapman S.B."/>
            <person name="Goldberg J."/>
            <person name="Griggs A."/>
            <person name="Gujja S."/>
            <person name="Hansen M."/>
            <person name="Howarth C."/>
            <person name="Imamovic A."/>
            <person name="Larimer J."/>
            <person name="McCowen C."/>
            <person name="Montmayeur A."/>
            <person name="Murphy C."/>
            <person name="Neiman D."/>
            <person name="Pearson M."/>
            <person name="Priest M."/>
            <person name="Roberts A."/>
            <person name="Saif S."/>
            <person name="Shea T."/>
            <person name="Sisk P."/>
            <person name="Sykes S."/>
            <person name="Wortman J."/>
            <person name="Nusbaum C."/>
            <person name="Birren B."/>
        </authorList>
    </citation>
    <scope>NUCLEOTIDE SEQUENCE [LARGE SCALE GENOMIC DNA]</scope>
    <source>
        <strain evidence="2 3">CCUG 45783</strain>
    </source>
</reference>
<sequence>ARAIAPASLQGMQAAEVERMTAKAVDVAWKAPASQREFDVRVSRFVLPAVERRQQQEREQARQQQKGQGMER</sequence>
<evidence type="ECO:0000256" key="1">
    <source>
        <dbReference type="SAM" id="MobiDB-lite"/>
    </source>
</evidence>
<feature type="non-terminal residue" evidence="2">
    <location>
        <position position="1"/>
    </location>
</feature>
<organism evidence="2 3">
    <name type="scientific">Massilia timonae CCUG 45783</name>
    <dbReference type="NCBI Taxonomy" id="883126"/>
    <lineage>
        <taxon>Bacteria</taxon>
        <taxon>Pseudomonadati</taxon>
        <taxon>Pseudomonadota</taxon>
        <taxon>Betaproteobacteria</taxon>
        <taxon>Burkholderiales</taxon>
        <taxon>Oxalobacteraceae</taxon>
        <taxon>Telluria group</taxon>
        <taxon>Massilia</taxon>
    </lineage>
</organism>
<evidence type="ECO:0000313" key="2">
    <source>
        <dbReference type="EMBL" id="EKU79491.1"/>
    </source>
</evidence>
<accession>K9D8D3</accession>
<dbReference type="AlphaFoldDB" id="K9D8D3"/>
<dbReference type="PATRIC" id="fig|883126.3.peg.5295"/>
<name>K9D8D3_9BURK</name>
<comment type="caution">
    <text evidence="2">The sequence shown here is derived from an EMBL/GenBank/DDBJ whole genome shotgun (WGS) entry which is preliminary data.</text>
</comment>
<feature type="compositionally biased region" description="Basic and acidic residues" evidence="1">
    <location>
        <begin position="50"/>
        <end position="61"/>
    </location>
</feature>
<dbReference type="HOGENOM" id="CLU_2728230_0_0_4"/>
<protein>
    <submittedName>
        <fullName evidence="2">Uncharacterized protein</fullName>
    </submittedName>
</protein>
<evidence type="ECO:0000313" key="3">
    <source>
        <dbReference type="Proteomes" id="UP000009874"/>
    </source>
</evidence>
<feature type="region of interest" description="Disordered" evidence="1">
    <location>
        <begin position="49"/>
        <end position="72"/>
    </location>
</feature>
<keyword evidence="3" id="KW-1185">Reference proteome</keyword>
<dbReference type="Proteomes" id="UP000009874">
    <property type="component" value="Unassembled WGS sequence"/>
</dbReference>
<proteinExistence type="predicted"/>
<dbReference type="RefSeq" id="WP_005671615.1">
    <property type="nucleotide sequence ID" value="NZ_JH992934.1"/>
</dbReference>
<gene>
    <name evidence="2" type="ORF">HMPREF9710_05235</name>
</gene>